<accession>A0A9Q0GEC0</accession>
<dbReference type="EMBL" id="JAKUCV010001002">
    <property type="protein sequence ID" value="KAJ4848093.1"/>
    <property type="molecule type" value="Genomic_DNA"/>
</dbReference>
<reference evidence="1" key="1">
    <citation type="submission" date="2022-02" db="EMBL/GenBank/DDBJ databases">
        <authorList>
            <person name="Henning P.M."/>
            <person name="McCubbin A.G."/>
            <person name="Shore J.S."/>
        </authorList>
    </citation>
    <scope>NUCLEOTIDE SEQUENCE</scope>
    <source>
        <strain evidence="1">F60SS</strain>
        <tissue evidence="1">Leaves</tissue>
    </source>
</reference>
<keyword evidence="2" id="KW-1185">Reference proteome</keyword>
<dbReference type="AlphaFoldDB" id="A0A9Q0GEC0"/>
<sequence length="54" mass="6330">MVSVSKEKKKRGVEFAENIASKVFCLNLLVMRKQQKHFQLETVWEDCISVFIRG</sequence>
<dbReference type="Proteomes" id="UP001141552">
    <property type="component" value="Unassembled WGS sequence"/>
</dbReference>
<protein>
    <submittedName>
        <fullName evidence="1">Uncharacterized protein</fullName>
    </submittedName>
</protein>
<organism evidence="1 2">
    <name type="scientific">Turnera subulata</name>
    <dbReference type="NCBI Taxonomy" id="218843"/>
    <lineage>
        <taxon>Eukaryota</taxon>
        <taxon>Viridiplantae</taxon>
        <taxon>Streptophyta</taxon>
        <taxon>Embryophyta</taxon>
        <taxon>Tracheophyta</taxon>
        <taxon>Spermatophyta</taxon>
        <taxon>Magnoliopsida</taxon>
        <taxon>eudicotyledons</taxon>
        <taxon>Gunneridae</taxon>
        <taxon>Pentapetalae</taxon>
        <taxon>rosids</taxon>
        <taxon>fabids</taxon>
        <taxon>Malpighiales</taxon>
        <taxon>Passifloraceae</taxon>
        <taxon>Turnera</taxon>
    </lineage>
</organism>
<comment type="caution">
    <text evidence="1">The sequence shown here is derived from an EMBL/GenBank/DDBJ whole genome shotgun (WGS) entry which is preliminary data.</text>
</comment>
<evidence type="ECO:0000313" key="1">
    <source>
        <dbReference type="EMBL" id="KAJ4848093.1"/>
    </source>
</evidence>
<feature type="non-terminal residue" evidence="1">
    <location>
        <position position="54"/>
    </location>
</feature>
<name>A0A9Q0GEC0_9ROSI</name>
<gene>
    <name evidence="1" type="ORF">Tsubulata_047023</name>
</gene>
<proteinExistence type="predicted"/>
<reference evidence="1" key="2">
    <citation type="journal article" date="2023" name="Plants (Basel)">
        <title>Annotation of the Turnera subulata (Passifloraceae) Draft Genome Reveals the S-Locus Evolved after the Divergence of Turneroideae from Passifloroideae in a Stepwise Manner.</title>
        <authorList>
            <person name="Henning P.M."/>
            <person name="Roalson E.H."/>
            <person name="Mir W."/>
            <person name="McCubbin A.G."/>
            <person name="Shore J.S."/>
        </authorList>
    </citation>
    <scope>NUCLEOTIDE SEQUENCE</scope>
    <source>
        <strain evidence="1">F60SS</strain>
    </source>
</reference>
<evidence type="ECO:0000313" key="2">
    <source>
        <dbReference type="Proteomes" id="UP001141552"/>
    </source>
</evidence>